<protein>
    <recommendedName>
        <fullName evidence="2">SprT-like domain-containing protein</fullName>
    </recommendedName>
</protein>
<sequence>MTRLAEAHSSSDDDLPDLKILLQKPSIRETKKVTMPTVPTTTARTSRVTTNSETKRVRRLGEFKPPTANPLLQKWMSSEKGGMRGRRSKTTSDKLSRETTPTSSFSGSRKDMSSGSDSEEDNATPQFRQQPSRGRNRRIIEDSDDSDDESEKSSGSESGAVLTRSQRLQSTKTSTVIVPNMSSKAQTSRIDLSIKSKALAFAREIDSEADPEEDHEEEDVEEPSVYQTADEASDSASEPDWLNDSPEVPTRKETRQPSNPPPKITSVNDRVLSIKNAPNLLPKAPDGVADASNSKFRGFIKKPTSSGEVTLSRKASQSNRQGTSGTSTTSDLADTLSKLRLQLEDFSDEDSKVSSKDQFTTPPSTPPRGANPKGLVSPSKKIAIPKTPHHPSTDAFWNQDLVNDWNDQHSPRKLMLPPATKSPKKASPKKDPKKETKKSFAARKHALAETFLLELDSKITQGRIAELAESTGGVKLVWTKTLNTTAGRAGWRRETIRTTRKADGEQTSVTYKHHASIELAEKVIDDEHRLLNVMAHEFCHLANFMVSGVTTNPHGREFKVWAAKCSAVFGDRGIEVTTKHSYDIDFKYVWECDECATEFKRHSKSIDPRRHRCGNCKGLLKQTKPAPRGAAAGKAPSRYQAFVKEQMTIVRGENPGCPQKVVMKLIAEKWARQEGKSGGKGLSKSGVERIAETLVDLTIEGEA</sequence>
<feature type="compositionally biased region" description="Polar residues" evidence="1">
    <location>
        <begin position="123"/>
        <end position="133"/>
    </location>
</feature>
<evidence type="ECO:0000313" key="4">
    <source>
        <dbReference type="Proteomes" id="UP000091967"/>
    </source>
</evidence>
<feature type="domain" description="SprT-like" evidence="2">
    <location>
        <begin position="453"/>
        <end position="623"/>
    </location>
</feature>
<dbReference type="InterPro" id="IPR006640">
    <property type="entry name" value="SprT-like_domain"/>
</dbReference>
<dbReference type="Pfam" id="PF10263">
    <property type="entry name" value="SprT-like"/>
    <property type="match status" value="1"/>
</dbReference>
<dbReference type="SMART" id="SM00731">
    <property type="entry name" value="SprT"/>
    <property type="match status" value="1"/>
</dbReference>
<dbReference type="PANTHER" id="PTHR23099">
    <property type="entry name" value="TRANSCRIPTIONAL REGULATOR"/>
    <property type="match status" value="1"/>
</dbReference>
<keyword evidence="4" id="KW-1185">Reference proteome</keyword>
<dbReference type="OMA" id="WLNDSPE"/>
<dbReference type="OrthoDB" id="20772at2759"/>
<feature type="compositionally biased region" description="Low complexity" evidence="1">
    <location>
        <begin position="322"/>
        <end position="336"/>
    </location>
</feature>
<dbReference type="PANTHER" id="PTHR23099:SF0">
    <property type="entry name" value="GERM CELL NUCLEAR ACIDIC PROTEIN"/>
    <property type="match status" value="1"/>
</dbReference>
<dbReference type="EMBL" id="LYXU01000004">
    <property type="protein sequence ID" value="OBS19169.1"/>
    <property type="molecule type" value="Genomic_DNA"/>
</dbReference>
<dbReference type="STRING" id="36050.A0A1B8AFC6"/>
<feature type="compositionally biased region" description="Basic and acidic residues" evidence="1">
    <location>
        <begin position="53"/>
        <end position="62"/>
    </location>
</feature>
<dbReference type="GO" id="GO:0006950">
    <property type="term" value="P:response to stress"/>
    <property type="evidence" value="ECO:0007669"/>
    <property type="project" value="UniProtKB-ARBA"/>
</dbReference>
<dbReference type="GO" id="GO:0005634">
    <property type="term" value="C:nucleus"/>
    <property type="evidence" value="ECO:0007669"/>
    <property type="project" value="TreeGrafter"/>
</dbReference>
<dbReference type="CDD" id="cd00084">
    <property type="entry name" value="HMG-box_SF"/>
    <property type="match status" value="1"/>
</dbReference>
<dbReference type="Proteomes" id="UP000091967">
    <property type="component" value="Unassembled WGS sequence"/>
</dbReference>
<comment type="caution">
    <text evidence="3">The sequence shown here is derived from an EMBL/GenBank/DDBJ whole genome shotgun (WGS) entry which is preliminary data.</text>
</comment>
<evidence type="ECO:0000256" key="1">
    <source>
        <dbReference type="SAM" id="MobiDB-lite"/>
    </source>
</evidence>
<name>A0A1B8AFC6_FUSPO</name>
<gene>
    <name evidence="3" type="ORF">FPOA_10893</name>
</gene>
<accession>A0A1B8AFC6</accession>
<feature type="compositionally biased region" description="Acidic residues" evidence="1">
    <location>
        <begin position="207"/>
        <end position="222"/>
    </location>
</feature>
<dbReference type="InterPro" id="IPR036910">
    <property type="entry name" value="HMG_box_dom_sf"/>
</dbReference>
<feature type="region of interest" description="Disordered" evidence="1">
    <location>
        <begin position="30"/>
        <end position="191"/>
    </location>
</feature>
<dbReference type="InterPro" id="IPR035240">
    <property type="entry name" value="SprT_Zn_ribbon"/>
</dbReference>
<dbReference type="AlphaFoldDB" id="A0A1B8AFC6"/>
<evidence type="ECO:0000313" key="3">
    <source>
        <dbReference type="EMBL" id="OBS19169.1"/>
    </source>
</evidence>
<dbReference type="SUPFAM" id="SSF47095">
    <property type="entry name" value="HMG-box"/>
    <property type="match status" value="1"/>
</dbReference>
<feature type="compositionally biased region" description="Polar residues" evidence="1">
    <location>
        <begin position="163"/>
        <end position="190"/>
    </location>
</feature>
<feature type="region of interest" description="Disordered" evidence="1">
    <location>
        <begin position="203"/>
        <end position="440"/>
    </location>
</feature>
<dbReference type="Pfam" id="PF17283">
    <property type="entry name" value="Zn_ribbon_SprT"/>
    <property type="match status" value="1"/>
</dbReference>
<feature type="compositionally biased region" description="Polar residues" evidence="1">
    <location>
        <begin position="303"/>
        <end position="321"/>
    </location>
</feature>
<feature type="compositionally biased region" description="Basic and acidic residues" evidence="1">
    <location>
        <begin position="428"/>
        <end position="438"/>
    </location>
</feature>
<organism evidence="3 4">
    <name type="scientific">Fusarium poae</name>
    <dbReference type="NCBI Taxonomy" id="36050"/>
    <lineage>
        <taxon>Eukaryota</taxon>
        <taxon>Fungi</taxon>
        <taxon>Dikarya</taxon>
        <taxon>Ascomycota</taxon>
        <taxon>Pezizomycotina</taxon>
        <taxon>Sordariomycetes</taxon>
        <taxon>Hypocreomycetidae</taxon>
        <taxon>Hypocreales</taxon>
        <taxon>Nectriaceae</taxon>
        <taxon>Fusarium</taxon>
    </lineage>
</organism>
<feature type="compositionally biased region" description="Low complexity" evidence="1">
    <location>
        <begin position="33"/>
        <end position="50"/>
    </location>
</feature>
<proteinExistence type="predicted"/>
<feature type="compositionally biased region" description="Polar residues" evidence="1">
    <location>
        <begin position="98"/>
        <end position="107"/>
    </location>
</feature>
<reference evidence="3 4" key="1">
    <citation type="submission" date="2016-06" db="EMBL/GenBank/DDBJ databases">
        <title>Living apart together: crosstalk between the core and supernumerary genomes in a fungal plant pathogen.</title>
        <authorList>
            <person name="Vanheule A."/>
            <person name="Audenaert K."/>
            <person name="Warris S."/>
            <person name="Van De Geest H."/>
            <person name="Schijlen E."/>
            <person name="Hofte M."/>
            <person name="De Saeger S."/>
            <person name="Haesaert G."/>
            <person name="Waalwijk C."/>
            <person name="Van Der Lee T."/>
        </authorList>
    </citation>
    <scope>NUCLEOTIDE SEQUENCE [LARGE SCALE GENOMIC DNA]</scope>
    <source>
        <strain evidence="3 4">2516</strain>
    </source>
</reference>
<evidence type="ECO:0000259" key="2">
    <source>
        <dbReference type="SMART" id="SM00731"/>
    </source>
</evidence>